<proteinExistence type="predicted"/>
<dbReference type="PANTHER" id="PTHR37984">
    <property type="entry name" value="PROTEIN CBG26694"/>
    <property type="match status" value="1"/>
</dbReference>
<protein>
    <submittedName>
        <fullName evidence="3">Putative GAG-POL</fullName>
    </submittedName>
</protein>
<dbReference type="PANTHER" id="PTHR37984:SF5">
    <property type="entry name" value="PROTEIN NYNRIN-LIKE"/>
    <property type="match status" value="1"/>
</dbReference>
<dbReference type="Pfam" id="PF00665">
    <property type="entry name" value="rve"/>
    <property type="match status" value="1"/>
</dbReference>
<feature type="domain" description="Integrase catalytic" evidence="2">
    <location>
        <begin position="9"/>
        <end position="175"/>
    </location>
</feature>
<dbReference type="InterPro" id="IPR036397">
    <property type="entry name" value="RNaseH_sf"/>
</dbReference>
<feature type="signal peptide" evidence="1">
    <location>
        <begin position="1"/>
        <end position="22"/>
    </location>
</feature>
<name>Q7XZE3_AEGTA</name>
<dbReference type="AlphaFoldDB" id="Q7XZE3"/>
<sequence>MSHKPASALKTIPLVWPFAVWGLDMVGPLRTGRSGFTHVLVAVDKFTKWIEAKPIKNLEVSTAVSFIRELTFSYGVPHSIITDNGSNFDSDEFRAFCASQGTRVDYASVAHPQSNGQAERANGLILKGLKPRLMHDLKHAAGAWVDELPSVLWGLRTTPNRSTGRTPFFLVYGAEAVLPSDLLHNAPRVELFSEDEAEQAWQDAVDLLEEEREMALIRSTIYQQDLRRLHARNVRGRAFQEGDLVLRVDQQKPHKLAPA</sequence>
<dbReference type="EMBL" id="AH012974">
    <property type="protein sequence ID" value="AAP74648.1"/>
    <property type="molecule type" value="Genomic_DNA"/>
</dbReference>
<organism evidence="3">
    <name type="scientific">Aegilops tauschii</name>
    <name type="common">Tausch's goatgrass</name>
    <name type="synonym">Aegilops squarrosa</name>
    <dbReference type="NCBI Taxonomy" id="37682"/>
    <lineage>
        <taxon>Eukaryota</taxon>
        <taxon>Viridiplantae</taxon>
        <taxon>Streptophyta</taxon>
        <taxon>Embryophyta</taxon>
        <taxon>Tracheophyta</taxon>
        <taxon>Spermatophyta</taxon>
        <taxon>Magnoliopsida</taxon>
        <taxon>Liliopsida</taxon>
        <taxon>Poales</taxon>
        <taxon>Poaceae</taxon>
        <taxon>BOP clade</taxon>
        <taxon>Pooideae</taxon>
        <taxon>Triticodae</taxon>
        <taxon>Triticeae</taxon>
        <taxon>Triticinae</taxon>
        <taxon>Aegilops</taxon>
    </lineage>
</organism>
<dbReference type="Gene3D" id="3.30.420.10">
    <property type="entry name" value="Ribonuclease H-like superfamily/Ribonuclease H"/>
    <property type="match status" value="1"/>
</dbReference>
<evidence type="ECO:0000313" key="3">
    <source>
        <dbReference type="EMBL" id="AAP74648.1"/>
    </source>
</evidence>
<reference evidence="3" key="1">
    <citation type="journal article" date="2003" name="Genetics">
        <title>Map-based cloning of leaf rust resistance gene Lr21 from the large and polyploid genome of bread wheat.</title>
        <authorList>
            <person name="Huang L."/>
            <person name="Brooks S.A."/>
            <person name="Li W."/>
            <person name="Fellers J.P."/>
            <person name="Trick H.N."/>
            <person name="Gill B.S."/>
        </authorList>
    </citation>
    <scope>NUCLEOTIDE SEQUENCE</scope>
    <source>
        <strain evidence="3">TA1649</strain>
    </source>
</reference>
<evidence type="ECO:0000256" key="1">
    <source>
        <dbReference type="SAM" id="SignalP"/>
    </source>
</evidence>
<dbReference type="GO" id="GO:0003676">
    <property type="term" value="F:nucleic acid binding"/>
    <property type="evidence" value="ECO:0007669"/>
    <property type="project" value="InterPro"/>
</dbReference>
<evidence type="ECO:0000259" key="2">
    <source>
        <dbReference type="PROSITE" id="PS50994"/>
    </source>
</evidence>
<feature type="chain" id="PRO_5004295725" evidence="1">
    <location>
        <begin position="23"/>
        <end position="259"/>
    </location>
</feature>
<dbReference type="InterPro" id="IPR001584">
    <property type="entry name" value="Integrase_cat-core"/>
</dbReference>
<dbReference type="SUPFAM" id="SSF53098">
    <property type="entry name" value="Ribonuclease H-like"/>
    <property type="match status" value="1"/>
</dbReference>
<dbReference type="GO" id="GO:0015074">
    <property type="term" value="P:DNA integration"/>
    <property type="evidence" value="ECO:0007669"/>
    <property type="project" value="InterPro"/>
</dbReference>
<dbReference type="InterPro" id="IPR012337">
    <property type="entry name" value="RNaseH-like_sf"/>
</dbReference>
<dbReference type="PROSITE" id="PS50994">
    <property type="entry name" value="INTEGRASE"/>
    <property type="match status" value="1"/>
</dbReference>
<dbReference type="InterPro" id="IPR050951">
    <property type="entry name" value="Retrovirus_Pol_polyprotein"/>
</dbReference>
<keyword evidence="1" id="KW-0732">Signal</keyword>
<accession>Q7XZE3</accession>